<protein>
    <submittedName>
        <fullName evidence="5">Polysaccharide deacetylase</fullName>
    </submittedName>
</protein>
<evidence type="ECO:0000256" key="1">
    <source>
        <dbReference type="ARBA" id="ARBA00022723"/>
    </source>
</evidence>
<evidence type="ECO:0000313" key="5">
    <source>
        <dbReference type="EMBL" id="ASK64445.1"/>
    </source>
</evidence>
<feature type="compositionally biased region" description="Basic and acidic residues" evidence="3">
    <location>
        <begin position="13"/>
        <end position="51"/>
    </location>
</feature>
<dbReference type="GO" id="GO:0016810">
    <property type="term" value="F:hydrolase activity, acting on carbon-nitrogen (but not peptide) bonds"/>
    <property type="evidence" value="ECO:0007669"/>
    <property type="project" value="InterPro"/>
</dbReference>
<organism evidence="5 6">
    <name type="scientific">Virgibacillus phasianinus</name>
    <dbReference type="NCBI Taxonomy" id="2017483"/>
    <lineage>
        <taxon>Bacteria</taxon>
        <taxon>Bacillati</taxon>
        <taxon>Bacillota</taxon>
        <taxon>Bacilli</taxon>
        <taxon>Bacillales</taxon>
        <taxon>Bacillaceae</taxon>
        <taxon>Virgibacillus</taxon>
    </lineage>
</organism>
<dbReference type="Pfam" id="PF01522">
    <property type="entry name" value="Polysacc_deac_1"/>
    <property type="match status" value="1"/>
</dbReference>
<dbReference type="EMBL" id="CP022315">
    <property type="protein sequence ID" value="ASK64445.1"/>
    <property type="molecule type" value="Genomic_DNA"/>
</dbReference>
<feature type="region of interest" description="Disordered" evidence="3">
    <location>
        <begin position="1"/>
        <end position="56"/>
    </location>
</feature>
<dbReference type="GO" id="GO:0046872">
    <property type="term" value="F:metal ion binding"/>
    <property type="evidence" value="ECO:0007669"/>
    <property type="project" value="UniProtKB-KW"/>
</dbReference>
<gene>
    <name evidence="5" type="ORF">CFK37_16430</name>
</gene>
<dbReference type="GO" id="GO:0005975">
    <property type="term" value="P:carbohydrate metabolic process"/>
    <property type="evidence" value="ECO:0007669"/>
    <property type="project" value="InterPro"/>
</dbReference>
<evidence type="ECO:0000313" key="6">
    <source>
        <dbReference type="Proteomes" id="UP000198312"/>
    </source>
</evidence>
<dbReference type="Gene3D" id="3.20.20.370">
    <property type="entry name" value="Glycoside hydrolase/deacetylase"/>
    <property type="match status" value="1"/>
</dbReference>
<dbReference type="PROSITE" id="PS51677">
    <property type="entry name" value="NODB"/>
    <property type="match status" value="1"/>
</dbReference>
<dbReference type="AlphaFoldDB" id="A0A220U8S8"/>
<sequence>MSACSDNVAPVDGNHKEKKDESEQGKEKNQNKKNEETDKEKSETSVEKPTEPKYSVNQKNWSIEPIKGDTNEKVVLLTIDDAPDKYAVDMAKTLKELDAGAIFFVNGIYLDSQEGKKALKKIHDMGFLIGNHTYSHAYLPDLSEGEQRKEIEKVSEMVEQVIGEKPKFFRAPNGANTDSTRKIADEQGMILMNWSYGYDYFEPYMDAEKLTKAMVTGKAPEIDIPYSLLKPGANLLMHDREWTSKALSDIVRGLRDKGYKTVDPHLIKTK</sequence>
<feature type="domain" description="NodB homology" evidence="4">
    <location>
        <begin position="73"/>
        <end position="262"/>
    </location>
</feature>
<dbReference type="Proteomes" id="UP000198312">
    <property type="component" value="Chromosome"/>
</dbReference>
<dbReference type="OrthoDB" id="9806342at2"/>
<keyword evidence="2" id="KW-0378">Hydrolase</keyword>
<dbReference type="PANTHER" id="PTHR10587:SF133">
    <property type="entry name" value="CHITIN DEACETYLASE 1-RELATED"/>
    <property type="match status" value="1"/>
</dbReference>
<dbReference type="PANTHER" id="PTHR10587">
    <property type="entry name" value="GLYCOSYL TRANSFERASE-RELATED"/>
    <property type="match status" value="1"/>
</dbReference>
<keyword evidence="1" id="KW-0479">Metal-binding</keyword>
<accession>A0A220U8S8</accession>
<dbReference type="SUPFAM" id="SSF88713">
    <property type="entry name" value="Glycoside hydrolase/deacetylase"/>
    <property type="match status" value="1"/>
</dbReference>
<evidence type="ECO:0000256" key="2">
    <source>
        <dbReference type="ARBA" id="ARBA00022801"/>
    </source>
</evidence>
<proteinExistence type="predicted"/>
<reference evidence="5 6" key="1">
    <citation type="submission" date="2017-07" db="EMBL/GenBank/DDBJ databases">
        <title>Virgibacillus sp. LM2416.</title>
        <authorList>
            <person name="Tak E.J."/>
            <person name="Bae J.-W."/>
        </authorList>
    </citation>
    <scope>NUCLEOTIDE SEQUENCE [LARGE SCALE GENOMIC DNA]</scope>
    <source>
        <strain evidence="5 6">LM2416</strain>
    </source>
</reference>
<dbReference type="CDD" id="cd10917">
    <property type="entry name" value="CE4_NodB_like_6s_7s"/>
    <property type="match status" value="1"/>
</dbReference>
<keyword evidence="6" id="KW-1185">Reference proteome</keyword>
<dbReference type="GO" id="GO:0016020">
    <property type="term" value="C:membrane"/>
    <property type="evidence" value="ECO:0007669"/>
    <property type="project" value="TreeGrafter"/>
</dbReference>
<evidence type="ECO:0000259" key="4">
    <source>
        <dbReference type="PROSITE" id="PS51677"/>
    </source>
</evidence>
<evidence type="ECO:0000256" key="3">
    <source>
        <dbReference type="SAM" id="MobiDB-lite"/>
    </source>
</evidence>
<name>A0A220U8S8_9BACI</name>
<dbReference type="InterPro" id="IPR011330">
    <property type="entry name" value="Glyco_hydro/deAcase_b/a-brl"/>
</dbReference>
<dbReference type="InterPro" id="IPR002509">
    <property type="entry name" value="NODB_dom"/>
</dbReference>
<dbReference type="InterPro" id="IPR050248">
    <property type="entry name" value="Polysacc_deacetylase_ArnD"/>
</dbReference>
<dbReference type="KEGG" id="vil:CFK37_16430"/>